<dbReference type="AlphaFoldDB" id="A0A0E0NXI0"/>
<feature type="transmembrane region" description="Helical" evidence="1">
    <location>
        <begin position="163"/>
        <end position="181"/>
    </location>
</feature>
<reference evidence="2" key="2">
    <citation type="submission" date="2015-06" db="UniProtKB">
        <authorList>
            <consortium name="EnsemblPlants"/>
        </authorList>
    </citation>
    <scope>IDENTIFICATION</scope>
</reference>
<evidence type="ECO:0000313" key="2">
    <source>
        <dbReference type="EnsemblPlants" id="ORUFI03G24700.1"/>
    </source>
</evidence>
<name>A0A0E0NXI0_ORYRU</name>
<reference evidence="3" key="1">
    <citation type="submission" date="2013-06" db="EMBL/GenBank/DDBJ databases">
        <authorList>
            <person name="Zhao Q."/>
        </authorList>
    </citation>
    <scope>NUCLEOTIDE SEQUENCE</scope>
    <source>
        <strain evidence="3">cv. W1943</strain>
    </source>
</reference>
<accession>A0A0E0NXI0</accession>
<dbReference type="Gramene" id="ORUFI03G24700.1">
    <property type="protein sequence ID" value="ORUFI03G24700.1"/>
    <property type="gene ID" value="ORUFI03G24700"/>
</dbReference>
<dbReference type="Proteomes" id="UP000008022">
    <property type="component" value="Unassembled WGS sequence"/>
</dbReference>
<evidence type="ECO:0000256" key="1">
    <source>
        <dbReference type="SAM" id="Phobius"/>
    </source>
</evidence>
<keyword evidence="1" id="KW-0812">Transmembrane</keyword>
<sequence length="219" mass="24020">MLLRRGAASSSSSMAFPAPSFYPSSNSASLKCTVVAALDGGAQRRFQHSLEVGDLAAASEPLAQGFGSGGCCWRSQRFKVAAALPTKIDWQDEVVVVLPQTRPRSPLNLQGIGLLHDNSCLMLILGEATHYAQLMDLQEWSCQHLIDKQIQGKILHAHQRLMLFYELVLISLGCTVLGWSTPVQFFCLPNKLTNTKPVECCNVQIKQYGLCSLLSRKTI</sequence>
<keyword evidence="1" id="KW-1133">Transmembrane helix</keyword>
<evidence type="ECO:0000313" key="3">
    <source>
        <dbReference type="Proteomes" id="UP000008022"/>
    </source>
</evidence>
<dbReference type="EnsemblPlants" id="ORUFI03G24700.1">
    <property type="protein sequence ID" value="ORUFI03G24700.1"/>
    <property type="gene ID" value="ORUFI03G24700"/>
</dbReference>
<protein>
    <submittedName>
        <fullName evidence="2">Uncharacterized protein</fullName>
    </submittedName>
</protein>
<keyword evidence="3" id="KW-1185">Reference proteome</keyword>
<keyword evidence="1" id="KW-0472">Membrane</keyword>
<organism evidence="2 3">
    <name type="scientific">Oryza rufipogon</name>
    <name type="common">Brownbeard rice</name>
    <name type="synonym">Asian wild rice</name>
    <dbReference type="NCBI Taxonomy" id="4529"/>
    <lineage>
        <taxon>Eukaryota</taxon>
        <taxon>Viridiplantae</taxon>
        <taxon>Streptophyta</taxon>
        <taxon>Embryophyta</taxon>
        <taxon>Tracheophyta</taxon>
        <taxon>Spermatophyta</taxon>
        <taxon>Magnoliopsida</taxon>
        <taxon>Liliopsida</taxon>
        <taxon>Poales</taxon>
        <taxon>Poaceae</taxon>
        <taxon>BOP clade</taxon>
        <taxon>Oryzoideae</taxon>
        <taxon>Oryzeae</taxon>
        <taxon>Oryzinae</taxon>
        <taxon>Oryza</taxon>
    </lineage>
</organism>
<proteinExistence type="predicted"/>
<dbReference type="HOGENOM" id="CLU_110006_0_0_1"/>